<dbReference type="Pfam" id="PF04268">
    <property type="entry name" value="SoxG"/>
    <property type="match status" value="1"/>
</dbReference>
<sequence length="191" mass="19165">MVEIAARSAFAGLLHPIGPAPARLTVAERADLGLAAVALRPGGRDELARRLRARHGLTLPAGPRATFAPGTALIATGPSTFLLARDGGIDAEALGDDLAGCATVTDQSDGYGVLRLSGPGTFETLAKGIAVDFHPVAFGPGGAAVTSCAHMGVIPWQVDAAPTVEIAVFRSLAGSFWDFLAASGAAGGIAV</sequence>
<evidence type="ECO:0000313" key="2">
    <source>
        <dbReference type="Proteomes" id="UP000246077"/>
    </source>
</evidence>
<dbReference type="InterPro" id="IPR027266">
    <property type="entry name" value="TrmE/GcvT-like"/>
</dbReference>
<organism evidence="1 2">
    <name type="scientific">Zavarzinia compransoris</name>
    <dbReference type="NCBI Taxonomy" id="1264899"/>
    <lineage>
        <taxon>Bacteria</taxon>
        <taxon>Pseudomonadati</taxon>
        <taxon>Pseudomonadota</taxon>
        <taxon>Alphaproteobacteria</taxon>
        <taxon>Rhodospirillales</taxon>
        <taxon>Zavarziniaceae</taxon>
        <taxon>Zavarzinia</taxon>
    </lineage>
</organism>
<gene>
    <name evidence="1" type="ORF">DKG75_14425</name>
</gene>
<dbReference type="EMBL" id="QGLF01000004">
    <property type="protein sequence ID" value="PWR19663.1"/>
    <property type="molecule type" value="Genomic_DNA"/>
</dbReference>
<keyword evidence="2" id="KW-1185">Reference proteome</keyword>
<dbReference type="RefSeq" id="WP_109921837.1">
    <property type="nucleotide sequence ID" value="NZ_QGLF01000004.1"/>
</dbReference>
<name>A0A317E2Q6_9PROT</name>
<accession>A0A317E2Q6</accession>
<protein>
    <recommendedName>
        <fullName evidence="3">Sarcosine oxidase subunit gamma</fullName>
    </recommendedName>
</protein>
<comment type="caution">
    <text evidence="1">The sequence shown here is derived from an EMBL/GenBank/DDBJ whole genome shotgun (WGS) entry which is preliminary data.</text>
</comment>
<proteinExistence type="predicted"/>
<evidence type="ECO:0008006" key="3">
    <source>
        <dbReference type="Google" id="ProtNLM"/>
    </source>
</evidence>
<dbReference type="AlphaFoldDB" id="A0A317E2Q6"/>
<dbReference type="Gene3D" id="3.30.1360.120">
    <property type="entry name" value="Probable tRNA modification gtpase trme, domain 1"/>
    <property type="match status" value="1"/>
</dbReference>
<evidence type="ECO:0000313" key="1">
    <source>
        <dbReference type="EMBL" id="PWR19663.1"/>
    </source>
</evidence>
<dbReference type="InterPro" id="IPR007375">
    <property type="entry name" value="SoxG"/>
</dbReference>
<dbReference type="Proteomes" id="UP000246077">
    <property type="component" value="Unassembled WGS sequence"/>
</dbReference>
<reference evidence="2" key="1">
    <citation type="submission" date="2018-05" db="EMBL/GenBank/DDBJ databases">
        <title>Zavarzinia sp. HR-AS.</title>
        <authorList>
            <person name="Lee Y."/>
            <person name="Jeon C.O."/>
        </authorList>
    </citation>
    <scope>NUCLEOTIDE SEQUENCE [LARGE SCALE GENOMIC DNA]</scope>
    <source>
        <strain evidence="2">DSM 1231</strain>
    </source>
</reference>
<dbReference type="Gene3D" id="3.30.70.1520">
    <property type="entry name" value="Heterotetrameric sarcosine oxidase"/>
    <property type="match status" value="1"/>
</dbReference>
<dbReference type="SUPFAM" id="SSF103025">
    <property type="entry name" value="Folate-binding domain"/>
    <property type="match status" value="1"/>
</dbReference>